<feature type="chain" id="PRO_5046460791" evidence="1">
    <location>
        <begin position="21"/>
        <end position="200"/>
    </location>
</feature>
<keyword evidence="1" id="KW-0732">Signal</keyword>
<accession>A0ABR3A4D6</accession>
<dbReference type="EMBL" id="JBBXMP010000019">
    <property type="protein sequence ID" value="KAL0068257.1"/>
    <property type="molecule type" value="Genomic_DNA"/>
</dbReference>
<comment type="caution">
    <text evidence="2">The sequence shown here is derived from an EMBL/GenBank/DDBJ whole genome shotgun (WGS) entry which is preliminary data.</text>
</comment>
<organism evidence="2 3">
    <name type="scientific">Marasmius tenuissimus</name>
    <dbReference type="NCBI Taxonomy" id="585030"/>
    <lineage>
        <taxon>Eukaryota</taxon>
        <taxon>Fungi</taxon>
        <taxon>Dikarya</taxon>
        <taxon>Basidiomycota</taxon>
        <taxon>Agaricomycotina</taxon>
        <taxon>Agaricomycetes</taxon>
        <taxon>Agaricomycetidae</taxon>
        <taxon>Agaricales</taxon>
        <taxon>Marasmiineae</taxon>
        <taxon>Marasmiaceae</taxon>
        <taxon>Marasmius</taxon>
    </lineage>
</organism>
<sequence length="200" mass="21834">MKSLPMLFLALPQMLSMVAALTIHPRAGGPGDAQVTCDFYKQMEGEYNGGTSDACVMLVDNCVNKMNATQSSDPWSDNICVAAATCTGTTTLVVRVECTHLDKPMRSEDTPPLSPNIFSAIVGDSTCAAAPQECSMTQQNYIDFMNKSFIDVGVSEQPNITQVVDTWWRPIHSWAANAGETGDDVSYNSFDDWLHRSHSQ</sequence>
<dbReference type="Proteomes" id="UP001437256">
    <property type="component" value="Unassembled WGS sequence"/>
</dbReference>
<gene>
    <name evidence="2" type="ORF">AAF712_004642</name>
</gene>
<reference evidence="2 3" key="1">
    <citation type="submission" date="2024-05" db="EMBL/GenBank/DDBJ databases">
        <title>A draft genome resource for the thread blight pathogen Marasmius tenuissimus strain MS-2.</title>
        <authorList>
            <person name="Yulfo-Soto G.E."/>
            <person name="Baruah I.K."/>
            <person name="Amoako-Attah I."/>
            <person name="Bukari Y."/>
            <person name="Meinhardt L.W."/>
            <person name="Bailey B.A."/>
            <person name="Cohen S.P."/>
        </authorList>
    </citation>
    <scope>NUCLEOTIDE SEQUENCE [LARGE SCALE GENOMIC DNA]</scope>
    <source>
        <strain evidence="2 3">MS-2</strain>
    </source>
</reference>
<evidence type="ECO:0000256" key="1">
    <source>
        <dbReference type="SAM" id="SignalP"/>
    </source>
</evidence>
<keyword evidence="3" id="KW-1185">Reference proteome</keyword>
<proteinExistence type="predicted"/>
<evidence type="ECO:0000313" key="2">
    <source>
        <dbReference type="EMBL" id="KAL0068257.1"/>
    </source>
</evidence>
<evidence type="ECO:0000313" key="3">
    <source>
        <dbReference type="Proteomes" id="UP001437256"/>
    </source>
</evidence>
<name>A0ABR3A4D6_9AGAR</name>
<feature type="signal peptide" evidence="1">
    <location>
        <begin position="1"/>
        <end position="20"/>
    </location>
</feature>
<protein>
    <submittedName>
        <fullName evidence="2">Uncharacterized protein</fullName>
    </submittedName>
</protein>